<name>A0A1I7BHM4_9ACTN</name>
<organism evidence="1 2">
    <name type="scientific">Geodermatophilus amargosae</name>
    <dbReference type="NCBI Taxonomy" id="1296565"/>
    <lineage>
        <taxon>Bacteria</taxon>
        <taxon>Bacillati</taxon>
        <taxon>Actinomycetota</taxon>
        <taxon>Actinomycetes</taxon>
        <taxon>Geodermatophilales</taxon>
        <taxon>Geodermatophilaceae</taxon>
        <taxon>Geodermatophilus</taxon>
    </lineage>
</organism>
<dbReference type="AlphaFoldDB" id="A0A1I7BHM4"/>
<proteinExistence type="predicted"/>
<gene>
    <name evidence="1" type="ORF">SAMN05660657_03580</name>
</gene>
<dbReference type="EMBL" id="FPBA01000014">
    <property type="protein sequence ID" value="SFT86686.1"/>
    <property type="molecule type" value="Genomic_DNA"/>
</dbReference>
<evidence type="ECO:0000313" key="2">
    <source>
        <dbReference type="Proteomes" id="UP000199546"/>
    </source>
</evidence>
<keyword evidence="2" id="KW-1185">Reference proteome</keyword>
<protein>
    <submittedName>
        <fullName evidence="1">Uncharacterized protein</fullName>
    </submittedName>
</protein>
<dbReference type="Proteomes" id="UP000199546">
    <property type="component" value="Unassembled WGS sequence"/>
</dbReference>
<evidence type="ECO:0000313" key="1">
    <source>
        <dbReference type="EMBL" id="SFT86686.1"/>
    </source>
</evidence>
<reference evidence="2" key="1">
    <citation type="submission" date="2016-10" db="EMBL/GenBank/DDBJ databases">
        <authorList>
            <person name="Varghese N."/>
            <person name="Submissions S."/>
        </authorList>
    </citation>
    <scope>NUCLEOTIDE SEQUENCE [LARGE SCALE GENOMIC DNA]</scope>
    <source>
        <strain evidence="2">DSM 46136</strain>
    </source>
</reference>
<sequence>MGGEVGEMTAAGPGEDDDLIDELRAAVRAAGTPTAAMADAARAAFSWRTVDAELAALISDSLVDEPAGVRGSSTGPRDLVFEGRGSSVEVARDEDCLVGQLVPAGPGQVSLLRPDGEVDRTDVDEFGRFRFERSVTGPARLRCTTSSGVLVTEWVRF</sequence>
<accession>A0A1I7BHM4</accession>
<dbReference type="STRING" id="1296565.SAMN05660657_03580"/>